<dbReference type="PROSITE" id="PS01186">
    <property type="entry name" value="EGF_2"/>
    <property type="match status" value="1"/>
</dbReference>
<feature type="domain" description="EGF-like" evidence="1">
    <location>
        <begin position="29"/>
        <end position="40"/>
    </location>
</feature>
<keyword evidence="3" id="KW-1185">Reference proteome</keyword>
<protein>
    <recommendedName>
        <fullName evidence="1">EGF-like domain-containing protein</fullName>
    </recommendedName>
</protein>
<gene>
    <name evidence="2" type="ORF">NECAME_17287</name>
</gene>
<dbReference type="EMBL" id="KI658045">
    <property type="protein sequence ID" value="ETN84019.1"/>
    <property type="molecule type" value="Genomic_DNA"/>
</dbReference>
<dbReference type="KEGG" id="nai:NECAME_17287"/>
<dbReference type="SUPFAM" id="SSF57196">
    <property type="entry name" value="EGF/Laminin"/>
    <property type="match status" value="1"/>
</dbReference>
<dbReference type="InterPro" id="IPR000742">
    <property type="entry name" value="EGF"/>
</dbReference>
<organism evidence="2 3">
    <name type="scientific">Necator americanus</name>
    <name type="common">Human hookworm</name>
    <dbReference type="NCBI Taxonomy" id="51031"/>
    <lineage>
        <taxon>Eukaryota</taxon>
        <taxon>Metazoa</taxon>
        <taxon>Ecdysozoa</taxon>
        <taxon>Nematoda</taxon>
        <taxon>Chromadorea</taxon>
        <taxon>Rhabditida</taxon>
        <taxon>Rhabditina</taxon>
        <taxon>Rhabditomorpha</taxon>
        <taxon>Strongyloidea</taxon>
        <taxon>Ancylostomatidae</taxon>
        <taxon>Bunostominae</taxon>
        <taxon>Necator</taxon>
    </lineage>
</organism>
<reference evidence="3" key="1">
    <citation type="journal article" date="2014" name="Nat. Genet.">
        <title>Genome of the human hookworm Necator americanus.</title>
        <authorList>
            <person name="Tang Y.T."/>
            <person name="Gao X."/>
            <person name="Rosa B.A."/>
            <person name="Abubucker S."/>
            <person name="Hallsworth-Pepin K."/>
            <person name="Martin J."/>
            <person name="Tyagi R."/>
            <person name="Heizer E."/>
            <person name="Zhang X."/>
            <person name="Bhonagiri-Palsikar V."/>
            <person name="Minx P."/>
            <person name="Warren W.C."/>
            <person name="Wang Q."/>
            <person name="Zhan B."/>
            <person name="Hotez P.J."/>
            <person name="Sternberg P.W."/>
            <person name="Dougall A."/>
            <person name="Gaze S.T."/>
            <person name="Mulvenna J."/>
            <person name="Sotillo J."/>
            <person name="Ranganathan S."/>
            <person name="Rabelo E.M."/>
            <person name="Wilson R.K."/>
            <person name="Felgner P.L."/>
            <person name="Bethony J."/>
            <person name="Hawdon J.M."/>
            <person name="Gasser R.B."/>
            <person name="Loukas A."/>
            <person name="Mitreva M."/>
        </authorList>
    </citation>
    <scope>NUCLEOTIDE SEQUENCE [LARGE SCALE GENOMIC DNA]</scope>
</reference>
<dbReference type="Proteomes" id="UP000053676">
    <property type="component" value="Unassembled WGS sequence"/>
</dbReference>
<evidence type="ECO:0000259" key="1">
    <source>
        <dbReference type="PROSITE" id="PS01186"/>
    </source>
</evidence>
<name>W2TQR5_NECAM</name>
<evidence type="ECO:0000313" key="3">
    <source>
        <dbReference type="Proteomes" id="UP000053676"/>
    </source>
</evidence>
<dbReference type="Gene3D" id="2.10.25.10">
    <property type="entry name" value="Laminin"/>
    <property type="match status" value="1"/>
</dbReference>
<sequence length="70" mass="7987">MLETKQLVAEAAGCISRQDYTVDINDYKCECDYGYTGDDCADTTKTTTTTLWVQRHTISVYLYQGRFTVD</sequence>
<dbReference type="AlphaFoldDB" id="W2TQR5"/>
<accession>W2TQR5</accession>
<evidence type="ECO:0000313" key="2">
    <source>
        <dbReference type="EMBL" id="ETN84019.1"/>
    </source>
</evidence>
<proteinExistence type="predicted"/>